<dbReference type="EMBL" id="JABJWZ010000031">
    <property type="protein sequence ID" value="MBB1252912.1"/>
    <property type="molecule type" value="Genomic_DNA"/>
</dbReference>
<dbReference type="AlphaFoldDB" id="A0A7W3ZM30"/>
<reference evidence="2" key="1">
    <citation type="submission" date="2020-05" db="EMBL/GenBank/DDBJ databases">
        <title>Classification of alakaliphilic streptomycetes isolated from an alkaline soil next to Lonar Crater, India and a proposal for the recognition of Streptomyces alkaliterrae sp. nov.</title>
        <authorList>
            <person name="Golinska P."/>
        </authorList>
    </citation>
    <scope>NUCLEOTIDE SEQUENCE [LARGE SCALE GENOMIC DNA]</scope>
    <source>
        <strain evidence="2">OF3</strain>
    </source>
</reference>
<sequence>MPKTVQFATTWPKGVIARYLTVGGATVDITHDSLTADDTRPNVTCAQCSGCSAYTNCEWESRADRFDNGSSWADSDARAWAQEHAERCRALPRPA</sequence>
<evidence type="ECO:0000313" key="2">
    <source>
        <dbReference type="Proteomes" id="UP000525686"/>
    </source>
</evidence>
<accession>A0A7W3ZM30</accession>
<proteinExistence type="predicted"/>
<organism evidence="1 2">
    <name type="scientific">Streptomyces alkaliterrae</name>
    <dbReference type="NCBI Taxonomy" id="2213162"/>
    <lineage>
        <taxon>Bacteria</taxon>
        <taxon>Bacillati</taxon>
        <taxon>Actinomycetota</taxon>
        <taxon>Actinomycetes</taxon>
        <taxon>Kitasatosporales</taxon>
        <taxon>Streptomycetaceae</taxon>
        <taxon>Streptomyces</taxon>
    </lineage>
</organism>
<gene>
    <name evidence="1" type="ORF">H3146_05960</name>
</gene>
<name>A0A7W3ZM30_9ACTN</name>
<dbReference type="RefSeq" id="WP_181353704.1">
    <property type="nucleotide sequence ID" value="NZ_JABJWZ010000031.1"/>
</dbReference>
<protein>
    <submittedName>
        <fullName evidence="1">Uncharacterized protein</fullName>
    </submittedName>
</protein>
<comment type="caution">
    <text evidence="1">The sequence shown here is derived from an EMBL/GenBank/DDBJ whole genome shotgun (WGS) entry which is preliminary data.</text>
</comment>
<dbReference type="Proteomes" id="UP000525686">
    <property type="component" value="Unassembled WGS sequence"/>
</dbReference>
<evidence type="ECO:0000313" key="1">
    <source>
        <dbReference type="EMBL" id="MBB1252912.1"/>
    </source>
</evidence>